<evidence type="ECO:0000313" key="2">
    <source>
        <dbReference type="Proteomes" id="UP001177021"/>
    </source>
</evidence>
<accession>A0ACB0LWX1</accession>
<protein>
    <submittedName>
        <fullName evidence="1">Uncharacterized protein</fullName>
    </submittedName>
</protein>
<comment type="caution">
    <text evidence="1">The sequence shown here is derived from an EMBL/GenBank/DDBJ whole genome shotgun (WGS) entry which is preliminary data.</text>
</comment>
<evidence type="ECO:0000313" key="1">
    <source>
        <dbReference type="EMBL" id="CAJ2674025.1"/>
    </source>
</evidence>
<sequence length="1348" mass="149892">MEEVTEEIETEQIRSITFQRLKSYTLQLLELLQNPQNQNQKHCSVTVIPEFLRFLQNSSPSTLQPFFDYTLFPLVLFLDAAIQCRSTQKFDSQEKYIVSDIPKTPIKVSDSVAEGVVNCLEELLKKCRLNSVNQMVVILKKLTYGALLSPSEASEEFREGILLCFRALLLNLNSCSDASCSCKQIPGLPALSDNIDNHTLHKKLKYDSESEECLLAFLRSQTAAAAVGHWISLLLKAADTEAARGQRGSARIRIEAFKTLRVLVAKVGSADALAFFLPGIVSNLSKVLHGAKTMISGAAGSMEAIDLAIRVLAEFLMIVLQDDANASVIDMEVSASFDSDKCKSTLSLLDELRHLQVKDSVKSKVVEDRIVESEKITSSQTQVQEMGSTGPDGETMSLHVIRTKDWIQKTSVYVNKLLTATFPHICIHSTQKVRKGLVDAIKGLLLECFHTLGDSRLMLLECLCALAVDDSDDVSSTAQDFLECLFSQSWKSRIEHDAAEIFIRHLEKLPKVVLSSEEPFAVLHAQQLLTIIYYSGPRLLVDHLQSPLGVAKFLDVFAACLSHNSVFSGSLGKITLASESSTVGYLPSVAELKSGSNFFSRGLPLLNSGVCENPKSSIIDKKYVQEPVKTAQKKYELPRMPPWFSYVGSLKLYQPLARILRLVGLAILADQRGEGLLSHLTETLLGYFRKLVTELRSKEYNKESWQSWYDRTGSGKLLRQASTAACVINEMIFGLSDQAINDFARIFHRSAISKGVLVQSNKQDCAINESFWKIPKHTGVKSYLVDCIGGILHEYLAAEVWSIPVDRKVADLQLNVSVEDISLYFFQDTAMLHEVIIDGVGIFNLCLGTDFISSGFLHSSLYFLLENLSSSSYQVRNAADSVLQILSTTSGYEMVGQLVLENADYVVDSICRQLRHLDVNHHVPNVLASILSYIGVAHKILPLLEEPMRRVSIELEIFGRHQHPDLTMPFLKAVAEIVKASKREACLLPPQAESFSTDVRSTISNAKETTQDQWEVISFKLNDSRRYRRTVGSIAGSCITAAIPLLASFKQDICLASLDIIESGLLAIAKVEAAYKHERGIKEAIEEALESLSLYQLKDTLEATEEEADENRLLPAMNKIWPFLVTCIQNRNPVAVRRCLNVISNVVQICGGDFFTRRFHTDGTHFWKLLTTSPFRKMSNFKDEKTPLQLPYRNSSVTSEDSLAETSYLKVQIAVLNMVADLCSNKRSATALELVLKKLCGLAVGIACSNVAGLRDASLNALHGLASIDPDLVWLLLADIYYSIKKKDALPPPPRPDLPEISEIIPLPSSPKEYLYVQYGGQSYGFDIDLASVEFAFTKIDSQYQMYN</sequence>
<gene>
    <name evidence="1" type="ORF">MILVUS5_LOCUS37388</name>
</gene>
<organism evidence="1 2">
    <name type="scientific">Trifolium pratense</name>
    <name type="common">Red clover</name>
    <dbReference type="NCBI Taxonomy" id="57577"/>
    <lineage>
        <taxon>Eukaryota</taxon>
        <taxon>Viridiplantae</taxon>
        <taxon>Streptophyta</taxon>
        <taxon>Embryophyta</taxon>
        <taxon>Tracheophyta</taxon>
        <taxon>Spermatophyta</taxon>
        <taxon>Magnoliopsida</taxon>
        <taxon>eudicotyledons</taxon>
        <taxon>Gunneridae</taxon>
        <taxon>Pentapetalae</taxon>
        <taxon>rosids</taxon>
        <taxon>fabids</taxon>
        <taxon>Fabales</taxon>
        <taxon>Fabaceae</taxon>
        <taxon>Papilionoideae</taxon>
        <taxon>50 kb inversion clade</taxon>
        <taxon>NPAAA clade</taxon>
        <taxon>Hologalegina</taxon>
        <taxon>IRL clade</taxon>
        <taxon>Trifolieae</taxon>
        <taxon>Trifolium</taxon>
    </lineage>
</organism>
<name>A0ACB0LWX1_TRIPR</name>
<keyword evidence="2" id="KW-1185">Reference proteome</keyword>
<dbReference type="EMBL" id="CASHSV030000716">
    <property type="protein sequence ID" value="CAJ2674025.1"/>
    <property type="molecule type" value="Genomic_DNA"/>
</dbReference>
<dbReference type="Proteomes" id="UP001177021">
    <property type="component" value="Unassembled WGS sequence"/>
</dbReference>
<proteinExistence type="predicted"/>
<reference evidence="1" key="1">
    <citation type="submission" date="2023-10" db="EMBL/GenBank/DDBJ databases">
        <authorList>
            <person name="Rodriguez Cubillos JULIANA M."/>
            <person name="De Vega J."/>
        </authorList>
    </citation>
    <scope>NUCLEOTIDE SEQUENCE</scope>
</reference>